<accession>A0A5S9PFB8</accession>
<dbReference type="OrthoDB" id="5992319at2"/>
<evidence type="ECO:0008006" key="3">
    <source>
        <dbReference type="Google" id="ProtNLM"/>
    </source>
</evidence>
<proteinExistence type="predicted"/>
<dbReference type="EMBL" id="CACSIO010000008">
    <property type="protein sequence ID" value="CAA0102387.1"/>
    <property type="molecule type" value="Genomic_DNA"/>
</dbReference>
<dbReference type="InterPro" id="IPR039498">
    <property type="entry name" value="NTP_transf_5"/>
</dbReference>
<gene>
    <name evidence="1" type="ORF">OPDIPICF_04461</name>
</gene>
<sequence length="427" mass="49550">MPQRSPNYSIEHITKAVLSWFRMADASTIVREVSDWNNDSWEAAMLICYTHGVSPLLAQRIEKKGWADCFSSAFVDYLNNQFDENTSRLNRMEKLIKKLEQRTPEGVSLLLLKGSFLIRHVYSHPGLRPMADIDMLIDVEAKEWLLRAADECGFMLYAQTDEGMTLIEKRYAPSMPAPQDGNYFSPAVGIPGERADAPISIDAHFRIKRSLRYTEYDITPLYQSQVNVAYTGVSKRLLMVHLLLHTAQNYMSRYIRAIQIYDIALLSQQLTQSDWQFLHDYMNQHDYGHFCYAALFHASRTFICGVREEDIEGFSCTRRFKRQLKQQNLFTLSSCNPQPLSIGDFLLWTQTPLDIWHLMIKQLADDQRQLVVFDTSKHQAMVRPARLVRLGKYIIERLKLCVASPRPRESFICFRQAGFTNEHVLDR</sequence>
<dbReference type="Proteomes" id="UP000441399">
    <property type="component" value="Unassembled WGS sequence"/>
</dbReference>
<reference evidence="1 2" key="1">
    <citation type="submission" date="2019-11" db="EMBL/GenBank/DDBJ databases">
        <authorList>
            <person name="Holert J."/>
        </authorList>
    </citation>
    <scope>NUCLEOTIDE SEQUENCE [LARGE SCALE GENOMIC DNA]</scope>
    <source>
        <strain evidence="1">SB11_3</strain>
    </source>
</reference>
<dbReference type="Pfam" id="PF14907">
    <property type="entry name" value="NTP_transf_5"/>
    <property type="match status" value="1"/>
</dbReference>
<dbReference type="AlphaFoldDB" id="A0A5S9PFB8"/>
<protein>
    <recommendedName>
        <fullName evidence="3">Nucleotidyltransferase family protein</fullName>
    </recommendedName>
</protein>
<evidence type="ECO:0000313" key="2">
    <source>
        <dbReference type="Proteomes" id="UP000441399"/>
    </source>
</evidence>
<name>A0A5S9PFB8_9GAMM</name>
<keyword evidence="2" id="KW-1185">Reference proteome</keyword>
<organism evidence="1 2">
    <name type="scientific">BD1-7 clade bacterium</name>
    <dbReference type="NCBI Taxonomy" id="2029982"/>
    <lineage>
        <taxon>Bacteria</taxon>
        <taxon>Pseudomonadati</taxon>
        <taxon>Pseudomonadota</taxon>
        <taxon>Gammaproteobacteria</taxon>
        <taxon>Cellvibrionales</taxon>
        <taxon>Spongiibacteraceae</taxon>
        <taxon>BD1-7 clade</taxon>
    </lineage>
</organism>
<evidence type="ECO:0000313" key="1">
    <source>
        <dbReference type="EMBL" id="CAA0102387.1"/>
    </source>
</evidence>